<feature type="domain" description="SpaA-like prealbumin fold" evidence="9">
    <location>
        <begin position="336"/>
        <end position="407"/>
    </location>
</feature>
<dbReference type="Proteomes" id="UP000722050">
    <property type="component" value="Unassembled WGS sequence"/>
</dbReference>
<dbReference type="Pfam" id="PF17802">
    <property type="entry name" value="SpaA"/>
    <property type="match status" value="1"/>
</dbReference>
<evidence type="ECO:0000259" key="9">
    <source>
        <dbReference type="Pfam" id="PF17802"/>
    </source>
</evidence>
<dbReference type="AlphaFoldDB" id="A0A930EF94"/>
<evidence type="ECO:0000259" key="8">
    <source>
        <dbReference type="Pfam" id="PF05738"/>
    </source>
</evidence>
<dbReference type="EMBL" id="JABZQH010000002">
    <property type="protein sequence ID" value="MBF1351512.1"/>
    <property type="molecule type" value="Genomic_DNA"/>
</dbReference>
<keyword evidence="5" id="KW-0572">Peptidoglycan-anchor</keyword>
<feature type="domain" description="SDR-like Ig" evidence="10">
    <location>
        <begin position="63"/>
        <end position="153"/>
    </location>
</feature>
<dbReference type="Pfam" id="PF17961">
    <property type="entry name" value="Big_8"/>
    <property type="match status" value="1"/>
</dbReference>
<evidence type="ECO:0000256" key="2">
    <source>
        <dbReference type="ARBA" id="ARBA00022512"/>
    </source>
</evidence>
<comment type="caution">
    <text evidence="11">The sequence shown here is derived from an EMBL/GenBank/DDBJ whole genome shotgun (WGS) entry which is preliminary data.</text>
</comment>
<dbReference type="CDD" id="cd00222">
    <property type="entry name" value="CollagenBindB"/>
    <property type="match status" value="1"/>
</dbReference>
<evidence type="ECO:0000259" key="10">
    <source>
        <dbReference type="Pfam" id="PF17961"/>
    </source>
</evidence>
<protein>
    <submittedName>
        <fullName evidence="11">Cna B-type domain-containing protein</fullName>
    </submittedName>
</protein>
<keyword evidence="4" id="KW-0732">Signal</keyword>
<proteinExistence type="predicted"/>
<sequence>MNSKCKFVVKKLLVLIVSCIILLGITPVIGKAYAETIHNDVVTEVKLTKADLVTPATWADVTTRMQLVVKFALNNRVHAGDKTIIHVPNEFEIVKRESFAIKSPSGETIANAVTDPDAKTVTITYANYVDSHSDISGSLHVTVKIDTDVVTSGQTMRLRLVMDGGHGFDINPFVYAGVRRDNPDEHLYKKSYFDNNDPTIVRTRIRVNGKGGNFQKLTVKDTIETPAVSYDKNSFRITKGRWEIGADGYFTLKNEVDVTNQFQINFDGNSFTIDFNNVQGEGYYIKYDMKLSYRPVNQEIVNNRISGYNDAQVIMDEVIRAVYQESGGEANGYHFTIKIHKENENGDSLSGAVFEVIRESSGVKVGEITTDSNGNGSLGGLLKDKYTIKEKKAPEGYMLSTETVKVVPADFGPDKSVTKIIKNSHAPDETSVTVTKRWDDGNDKDKLRPESVKVQLYANGVKKGAEVTLKKSENWTYTWNNLPEKKSGQKIKYTVKEVNRLPGYVASVDDANHGNIVITNTHTPKETPKKETPKKDTHKKGNSPKTGDSSKPVQSALMLCASSVMLTVVAAKKRRKNIQ</sequence>
<evidence type="ECO:0000313" key="12">
    <source>
        <dbReference type="Proteomes" id="UP000722050"/>
    </source>
</evidence>
<evidence type="ECO:0000259" key="7">
    <source>
        <dbReference type="Pfam" id="PF05737"/>
    </source>
</evidence>
<feature type="domain" description="CNA-B" evidence="8">
    <location>
        <begin position="432"/>
        <end position="521"/>
    </location>
</feature>
<reference evidence="11" key="1">
    <citation type="submission" date="2020-04" db="EMBL/GenBank/DDBJ databases">
        <title>Deep metagenomics examines the oral microbiome during advanced dental caries in children, revealing novel taxa and co-occurrences with host molecules.</title>
        <authorList>
            <person name="Baker J.L."/>
            <person name="Morton J.T."/>
            <person name="Dinis M."/>
            <person name="Alvarez R."/>
            <person name="Tran N.C."/>
            <person name="Knight R."/>
            <person name="Edlund A."/>
        </authorList>
    </citation>
    <scope>NUCLEOTIDE SEQUENCE</scope>
    <source>
        <strain evidence="11">JCVI_24_bin.8</strain>
    </source>
</reference>
<dbReference type="InterPro" id="IPR041171">
    <property type="entry name" value="SDR_Ig"/>
</dbReference>
<dbReference type="SUPFAM" id="SSF49478">
    <property type="entry name" value="Cna protein B-type domain"/>
    <property type="match status" value="2"/>
</dbReference>
<gene>
    <name evidence="11" type="ORF">HXM71_00115</name>
</gene>
<dbReference type="Gene3D" id="2.60.40.1140">
    <property type="entry name" value="Collagen-binding surface protein Cna, B-type domain"/>
    <property type="match status" value="1"/>
</dbReference>
<dbReference type="InterPro" id="IPR008454">
    <property type="entry name" value="Collagen-bd_Cna-like_B-typ_dom"/>
</dbReference>
<dbReference type="Gene3D" id="2.60.40.1280">
    <property type="match status" value="1"/>
</dbReference>
<accession>A0A930EF94</accession>
<feature type="compositionally biased region" description="Basic and acidic residues" evidence="6">
    <location>
        <begin position="523"/>
        <end position="535"/>
    </location>
</feature>
<feature type="region of interest" description="Disordered" evidence="6">
    <location>
        <begin position="518"/>
        <end position="554"/>
    </location>
</feature>
<feature type="domain" description="Collagen binding" evidence="7">
    <location>
        <begin position="185"/>
        <end position="298"/>
    </location>
</feature>
<evidence type="ECO:0000256" key="6">
    <source>
        <dbReference type="SAM" id="MobiDB-lite"/>
    </source>
</evidence>
<keyword evidence="3" id="KW-0964">Secreted</keyword>
<dbReference type="InterPro" id="IPR041033">
    <property type="entry name" value="SpaA_PFL_dom_1"/>
</dbReference>
<dbReference type="Pfam" id="PF05737">
    <property type="entry name" value="Collagen_bind"/>
    <property type="match status" value="1"/>
</dbReference>
<dbReference type="GO" id="GO:0005518">
    <property type="term" value="F:collagen binding"/>
    <property type="evidence" value="ECO:0007669"/>
    <property type="project" value="InterPro"/>
</dbReference>
<dbReference type="Gene3D" id="2.60.40.10">
    <property type="entry name" value="Immunoglobulins"/>
    <property type="match status" value="1"/>
</dbReference>
<dbReference type="InterPro" id="IPR013783">
    <property type="entry name" value="Ig-like_fold"/>
</dbReference>
<name>A0A930EF94_9FIRM</name>
<dbReference type="GO" id="GO:0007155">
    <property type="term" value="P:cell adhesion"/>
    <property type="evidence" value="ECO:0007669"/>
    <property type="project" value="InterPro"/>
</dbReference>
<dbReference type="Pfam" id="PF05738">
    <property type="entry name" value="Cna_B"/>
    <property type="match status" value="1"/>
</dbReference>
<comment type="subcellular location">
    <subcellularLocation>
        <location evidence="1">Secreted</location>
        <location evidence="1">Cell wall</location>
        <topology evidence="1">Peptidoglycan-anchor</topology>
    </subcellularLocation>
</comment>
<feature type="compositionally biased region" description="Polar residues" evidence="6">
    <location>
        <begin position="543"/>
        <end position="553"/>
    </location>
</feature>
<keyword evidence="2" id="KW-0134">Cell wall</keyword>
<dbReference type="InterPro" id="IPR008966">
    <property type="entry name" value="Adhesion_dom_sf"/>
</dbReference>
<evidence type="ECO:0000313" key="11">
    <source>
        <dbReference type="EMBL" id="MBF1351512.1"/>
    </source>
</evidence>
<evidence type="ECO:0000256" key="4">
    <source>
        <dbReference type="ARBA" id="ARBA00022729"/>
    </source>
</evidence>
<dbReference type="InterPro" id="IPR011252">
    <property type="entry name" value="Fibrogen-bd_dom1"/>
</dbReference>
<evidence type="ECO:0000256" key="3">
    <source>
        <dbReference type="ARBA" id="ARBA00022525"/>
    </source>
</evidence>
<dbReference type="SUPFAM" id="SSF49401">
    <property type="entry name" value="Bacterial adhesins"/>
    <property type="match status" value="2"/>
</dbReference>
<dbReference type="InterPro" id="IPR008456">
    <property type="entry name" value="Collagen-bd_dom"/>
</dbReference>
<organism evidence="11 12">
    <name type="scientific">Mogibacterium diversum</name>
    <dbReference type="NCBI Taxonomy" id="114527"/>
    <lineage>
        <taxon>Bacteria</taxon>
        <taxon>Bacillati</taxon>
        <taxon>Bacillota</taxon>
        <taxon>Clostridia</taxon>
        <taxon>Peptostreptococcales</taxon>
        <taxon>Anaerovoracaceae</taxon>
        <taxon>Mogibacterium</taxon>
    </lineage>
</organism>
<evidence type="ECO:0000256" key="5">
    <source>
        <dbReference type="ARBA" id="ARBA00023088"/>
    </source>
</evidence>
<evidence type="ECO:0000256" key="1">
    <source>
        <dbReference type="ARBA" id="ARBA00004168"/>
    </source>
</evidence>